<gene>
    <name evidence="2" type="ORF">BDZ94DRAFT_1322277</name>
</gene>
<dbReference type="Gene3D" id="1.25.40.10">
    <property type="entry name" value="Tetratricopeptide repeat domain"/>
    <property type="match status" value="2"/>
</dbReference>
<proteinExistence type="predicted"/>
<sequence length="1108" mass="123763">MISMTAQPGSLRINVPVITGKTIKIVFQDDDEHSGLSELSLGDPNLASGLSNFSSMSCQRFITTGDSKDLERGLRFGLAAISAFPKGSPFLPFALSNISKAYGTRYEKTGNLNDFEAMVRYEQEAVALIPLGHPFLPSLCYDLSTSYGSLFARTGNILDVDFMLRYMLASVAASPKEHPDLPKFYQDLPITYSKRYKRTGNVEDLEAALKYGLIAMAAIQERGPRLIALQTNIAVFYYEWYNQTGNLLDLELALKYALEAVNSTPEGVHPWPDQYQNLALFYKTRFRRTGDQQNLQTALEYGLKAISMYSEGHPSLPSHYCELAEIYKDKFRMFGNLPDLENALQYDLAAVNATPEGHPDQADQWQNLAKSYNYRYKRTGNFEDLDAALKYGLAAVMATPEDHPGLPGRQSDLAVTYRDKYIRSKEVDNLKAALKYSLAALAAIPDGHPSLSNLHHDLGIYYSDMFDKYKDQLDLDTALKHTLLSVTTTPEGHPEISFRYYTLSITYKIRYHSNGDAQDSEAALKYCLAAVTTSPDGHPDRPIKQAILAENYLDRVRLRGKGNNQEDANSALQQYQLALQSVTTSPQHIWKVARNFVRNVDIFESSHILQAYDIALKVLPSVLWLGNSLGVRHDILVRYNVSEFISMAVVTALEASDIRLAVEYLEQGLATTYQQMLQLKVKNGNLEAELPSLSKKLHVLSAQLQGTTQSFNPSVNFHLLAHERLQLISEIREHPGFEDFLMPPRYSNLCLAAKDGPVIMLNYTNGRADAIIILTPFANPIHLLLSEVTATAVEEQMKQLSMALRQFHINSREIRHGRPMPGKSNIPADRILNSVTSWIWRTIVEPVFDILNKNDINGGRLWWCPSGPFTYLPLHSAAPIDSKFIQSYTSTLDTLIQASSRHAISHAHETLTVVGVMKLSVDQMIQAELPYVGVEINNVASQFGINAKKLCDSQATIKNVVKEMQLSPWLHIASHGVQDPQDPLHSGLILYDGRLELSTVLNLSLPNAKFVYLSACETAMGDEKLKNEAMHLAGGFLTAGFQGAIGTLWSIPDAYGPKVAEVVYQTILGENYIPDVKMVAMGLHLAIQRLRREGAPHHQWMPFIHFGV</sequence>
<dbReference type="EMBL" id="MU150268">
    <property type="protein sequence ID" value="KAF9462785.1"/>
    <property type="molecule type" value="Genomic_DNA"/>
</dbReference>
<evidence type="ECO:0000259" key="1">
    <source>
        <dbReference type="Pfam" id="PF12770"/>
    </source>
</evidence>
<name>A0A9P5Y7W0_9AGAR</name>
<evidence type="ECO:0000313" key="3">
    <source>
        <dbReference type="Proteomes" id="UP000807353"/>
    </source>
</evidence>
<dbReference type="AlphaFoldDB" id="A0A9P5Y7W0"/>
<dbReference type="Proteomes" id="UP000807353">
    <property type="component" value="Unassembled WGS sequence"/>
</dbReference>
<organism evidence="2 3">
    <name type="scientific">Collybia nuda</name>
    <dbReference type="NCBI Taxonomy" id="64659"/>
    <lineage>
        <taxon>Eukaryota</taxon>
        <taxon>Fungi</taxon>
        <taxon>Dikarya</taxon>
        <taxon>Basidiomycota</taxon>
        <taxon>Agaricomycotina</taxon>
        <taxon>Agaricomycetes</taxon>
        <taxon>Agaricomycetidae</taxon>
        <taxon>Agaricales</taxon>
        <taxon>Tricholomatineae</taxon>
        <taxon>Clitocybaceae</taxon>
        <taxon>Collybia</taxon>
    </lineage>
</organism>
<accession>A0A9P5Y7W0</accession>
<dbReference type="InterPro" id="IPR011990">
    <property type="entry name" value="TPR-like_helical_dom_sf"/>
</dbReference>
<dbReference type="Pfam" id="PF12770">
    <property type="entry name" value="CHAT"/>
    <property type="match status" value="1"/>
</dbReference>
<reference evidence="2" key="1">
    <citation type="submission" date="2020-11" db="EMBL/GenBank/DDBJ databases">
        <authorList>
            <consortium name="DOE Joint Genome Institute"/>
            <person name="Ahrendt S."/>
            <person name="Riley R."/>
            <person name="Andreopoulos W."/>
            <person name="Labutti K."/>
            <person name="Pangilinan J."/>
            <person name="Ruiz-Duenas F.J."/>
            <person name="Barrasa J.M."/>
            <person name="Sanchez-Garcia M."/>
            <person name="Camarero S."/>
            <person name="Miyauchi S."/>
            <person name="Serrano A."/>
            <person name="Linde D."/>
            <person name="Babiker R."/>
            <person name="Drula E."/>
            <person name="Ayuso-Fernandez I."/>
            <person name="Pacheco R."/>
            <person name="Padilla G."/>
            <person name="Ferreira P."/>
            <person name="Barriuso J."/>
            <person name="Kellner H."/>
            <person name="Castanera R."/>
            <person name="Alfaro M."/>
            <person name="Ramirez L."/>
            <person name="Pisabarro A.G."/>
            <person name="Kuo A."/>
            <person name="Tritt A."/>
            <person name="Lipzen A."/>
            <person name="He G."/>
            <person name="Yan M."/>
            <person name="Ng V."/>
            <person name="Cullen D."/>
            <person name="Martin F."/>
            <person name="Rosso M.-N."/>
            <person name="Henrissat B."/>
            <person name="Hibbett D."/>
            <person name="Martinez A.T."/>
            <person name="Grigoriev I.V."/>
        </authorList>
    </citation>
    <scope>NUCLEOTIDE SEQUENCE</scope>
    <source>
        <strain evidence="2">CBS 247.69</strain>
    </source>
</reference>
<feature type="domain" description="CHAT" evidence="1">
    <location>
        <begin position="837"/>
        <end position="1107"/>
    </location>
</feature>
<protein>
    <submittedName>
        <fullName evidence="2">CHAT domain-containing protein</fullName>
    </submittedName>
</protein>
<dbReference type="OrthoDB" id="9991317at2759"/>
<dbReference type="InterPro" id="IPR024983">
    <property type="entry name" value="CHAT_dom"/>
</dbReference>
<keyword evidence="3" id="KW-1185">Reference proteome</keyword>
<comment type="caution">
    <text evidence="2">The sequence shown here is derived from an EMBL/GenBank/DDBJ whole genome shotgun (WGS) entry which is preliminary data.</text>
</comment>
<evidence type="ECO:0000313" key="2">
    <source>
        <dbReference type="EMBL" id="KAF9462785.1"/>
    </source>
</evidence>